<protein>
    <submittedName>
        <fullName evidence="9">Exosortase/archaeosortase family protein</fullName>
    </submittedName>
</protein>
<keyword evidence="3" id="KW-0645">Protease</keyword>
<dbReference type="GO" id="GO:0006508">
    <property type="term" value="P:proteolysis"/>
    <property type="evidence" value="ECO:0007669"/>
    <property type="project" value="UniProtKB-KW"/>
</dbReference>
<sequence length="200" mass="22965">MLKSMNLRNKKMGYNQKLSKFVFALLLIYFALDYFFEFWIGICAPGGLYWPFAHQHLNFIAWYRDFLISGSQVIAALWGIKSISNATAMLLIGYGGVKIVYSCLGYGIISLLIAFGIAVPDKKFKNRLIFILSSVLLFSLFNMLRLFVVAFYAKTVAGMRVDHHDIFNWICYIIIFTGMYFWMNKKNAPNKKSHVGESTT</sequence>
<evidence type="ECO:0000313" key="10">
    <source>
        <dbReference type="Proteomes" id="UP000323653"/>
    </source>
</evidence>
<evidence type="ECO:0000256" key="3">
    <source>
        <dbReference type="ARBA" id="ARBA00022670"/>
    </source>
</evidence>
<dbReference type="InterPro" id="IPR019127">
    <property type="entry name" value="Exosortase"/>
</dbReference>
<proteinExistence type="predicted"/>
<accession>A0A5C0VC29</accession>
<name>A0A5C0VC29_9SPHI</name>
<dbReference type="Proteomes" id="UP000323653">
    <property type="component" value="Chromosome"/>
</dbReference>
<evidence type="ECO:0000256" key="5">
    <source>
        <dbReference type="ARBA" id="ARBA00022801"/>
    </source>
</evidence>
<evidence type="ECO:0000256" key="2">
    <source>
        <dbReference type="ARBA" id="ARBA00022475"/>
    </source>
</evidence>
<evidence type="ECO:0000256" key="4">
    <source>
        <dbReference type="ARBA" id="ARBA00022692"/>
    </source>
</evidence>
<reference evidence="9 10" key="1">
    <citation type="submission" date="2019-08" db="EMBL/GenBank/DDBJ databases">
        <title>Pedobacter sp. nov., isolated from Han river, South Korea.</title>
        <authorList>
            <person name="Lee D.-H."/>
            <person name="Kim Y.-S."/>
            <person name="Hwang E.-M."/>
            <person name="Le Tran T.C."/>
            <person name="Cha C.-J."/>
        </authorList>
    </citation>
    <scope>NUCLEOTIDE SEQUENCE [LARGE SCALE GENOMIC DNA]</scope>
    <source>
        <strain evidence="9 10">CJ43</strain>
    </source>
</reference>
<keyword evidence="10" id="KW-1185">Reference proteome</keyword>
<evidence type="ECO:0000256" key="6">
    <source>
        <dbReference type="ARBA" id="ARBA00022989"/>
    </source>
</evidence>
<feature type="transmembrane region" description="Helical" evidence="8">
    <location>
        <begin position="166"/>
        <end position="183"/>
    </location>
</feature>
<keyword evidence="6 8" id="KW-1133">Transmembrane helix</keyword>
<dbReference type="KEGG" id="pej:FYC62_00520"/>
<dbReference type="InterPro" id="IPR026392">
    <property type="entry name" value="Exo/Archaeosortase_dom"/>
</dbReference>
<evidence type="ECO:0000313" key="9">
    <source>
        <dbReference type="EMBL" id="QEK50315.1"/>
    </source>
</evidence>
<feature type="transmembrane region" description="Helical" evidence="8">
    <location>
        <begin position="99"/>
        <end position="119"/>
    </location>
</feature>
<keyword evidence="7 8" id="KW-0472">Membrane</keyword>
<feature type="transmembrane region" description="Helical" evidence="8">
    <location>
        <begin position="128"/>
        <end position="154"/>
    </location>
</feature>
<keyword evidence="2" id="KW-1003">Cell membrane</keyword>
<dbReference type="Pfam" id="PF09721">
    <property type="entry name" value="Exosortase_EpsH"/>
    <property type="match status" value="1"/>
</dbReference>
<keyword evidence="4 8" id="KW-0812">Transmembrane</keyword>
<organism evidence="9 10">
    <name type="scientific">Pedobacter aquae</name>
    <dbReference type="NCBI Taxonomy" id="2605747"/>
    <lineage>
        <taxon>Bacteria</taxon>
        <taxon>Pseudomonadati</taxon>
        <taxon>Bacteroidota</taxon>
        <taxon>Sphingobacteriia</taxon>
        <taxon>Sphingobacteriales</taxon>
        <taxon>Sphingobacteriaceae</taxon>
        <taxon>Pedobacter</taxon>
    </lineage>
</organism>
<dbReference type="AlphaFoldDB" id="A0A5C0VC29"/>
<evidence type="ECO:0000256" key="8">
    <source>
        <dbReference type="SAM" id="Phobius"/>
    </source>
</evidence>
<dbReference type="GO" id="GO:0005886">
    <property type="term" value="C:plasma membrane"/>
    <property type="evidence" value="ECO:0007669"/>
    <property type="project" value="UniProtKB-SubCell"/>
</dbReference>
<dbReference type="NCBIfam" id="TIGR04178">
    <property type="entry name" value="exo_archaeo"/>
    <property type="match status" value="1"/>
</dbReference>
<keyword evidence="5" id="KW-0378">Hydrolase</keyword>
<feature type="transmembrane region" description="Helical" evidence="8">
    <location>
        <begin position="21"/>
        <end position="42"/>
    </location>
</feature>
<gene>
    <name evidence="9" type="ORF">FYC62_00520</name>
</gene>
<evidence type="ECO:0000256" key="1">
    <source>
        <dbReference type="ARBA" id="ARBA00004651"/>
    </source>
</evidence>
<comment type="subcellular location">
    <subcellularLocation>
        <location evidence="1">Cell membrane</location>
        <topology evidence="1">Multi-pass membrane protein</topology>
    </subcellularLocation>
</comment>
<dbReference type="GO" id="GO:0008233">
    <property type="term" value="F:peptidase activity"/>
    <property type="evidence" value="ECO:0007669"/>
    <property type="project" value="UniProtKB-KW"/>
</dbReference>
<evidence type="ECO:0000256" key="7">
    <source>
        <dbReference type="ARBA" id="ARBA00023136"/>
    </source>
</evidence>
<dbReference type="EMBL" id="CP043329">
    <property type="protein sequence ID" value="QEK50315.1"/>
    <property type="molecule type" value="Genomic_DNA"/>
</dbReference>